<reference evidence="10" key="1">
    <citation type="submission" date="2017-01" db="EMBL/GenBank/DDBJ databases">
        <authorList>
            <person name="Wang Y."/>
            <person name="White M."/>
            <person name="Kvist S."/>
            <person name="Moncalvo J.-M."/>
        </authorList>
    </citation>
    <scope>NUCLEOTIDE SEQUENCE [LARGE SCALE GENOMIC DNA]</scope>
    <source>
        <strain evidence="10">ID-206-W2</strain>
    </source>
</reference>
<keyword evidence="4 9" id="KW-0418">Kinase</keyword>
<evidence type="ECO:0000256" key="5">
    <source>
        <dbReference type="ARBA" id="ARBA00022840"/>
    </source>
</evidence>
<keyword evidence="7" id="KW-0520">NAD</keyword>
<dbReference type="GO" id="GO:0005524">
    <property type="term" value="F:ATP binding"/>
    <property type="evidence" value="ECO:0007669"/>
    <property type="project" value="UniProtKB-KW"/>
</dbReference>
<dbReference type="Gene3D" id="2.60.200.30">
    <property type="entry name" value="Probable inorganic polyphosphate/atp-NAD kinase, domain 2"/>
    <property type="match status" value="1"/>
</dbReference>
<dbReference type="Proteomes" id="UP000187429">
    <property type="component" value="Unassembled WGS sequence"/>
</dbReference>
<evidence type="ECO:0000256" key="8">
    <source>
        <dbReference type="SAM" id="MobiDB-lite"/>
    </source>
</evidence>
<dbReference type="AlphaFoldDB" id="A0A1R1X9R7"/>
<dbReference type="FunFam" id="2.60.200.30:FF:000009">
    <property type="entry name" value="Poly(P)/ATP NAD kinase"/>
    <property type="match status" value="1"/>
</dbReference>
<dbReference type="PANTHER" id="PTHR20275">
    <property type="entry name" value="NAD KINASE"/>
    <property type="match status" value="1"/>
</dbReference>
<feature type="compositionally biased region" description="Polar residues" evidence="8">
    <location>
        <begin position="472"/>
        <end position="487"/>
    </location>
</feature>
<dbReference type="Pfam" id="PF01513">
    <property type="entry name" value="NAD_kinase"/>
    <property type="match status" value="1"/>
</dbReference>
<feature type="region of interest" description="Disordered" evidence="8">
    <location>
        <begin position="377"/>
        <end position="487"/>
    </location>
</feature>
<feature type="compositionally biased region" description="Polar residues" evidence="8">
    <location>
        <begin position="377"/>
        <end position="401"/>
    </location>
</feature>
<feature type="region of interest" description="Disordered" evidence="8">
    <location>
        <begin position="507"/>
        <end position="578"/>
    </location>
</feature>
<dbReference type="OrthoDB" id="24581at2759"/>
<proteinExistence type="inferred from homology"/>
<name>A0A1R1X9R7_9FUNG</name>
<keyword evidence="3" id="KW-0547">Nucleotide-binding</keyword>
<dbReference type="InterPro" id="IPR002504">
    <property type="entry name" value="NADK"/>
</dbReference>
<evidence type="ECO:0000256" key="4">
    <source>
        <dbReference type="ARBA" id="ARBA00022777"/>
    </source>
</evidence>
<dbReference type="Pfam" id="PF20143">
    <property type="entry name" value="NAD_kinase_C"/>
    <property type="match status" value="1"/>
</dbReference>
<comment type="similarity">
    <text evidence="1">Belongs to the NAD kinase family.</text>
</comment>
<evidence type="ECO:0000256" key="7">
    <source>
        <dbReference type="ARBA" id="ARBA00023027"/>
    </source>
</evidence>
<evidence type="ECO:0000256" key="6">
    <source>
        <dbReference type="ARBA" id="ARBA00022857"/>
    </source>
</evidence>
<dbReference type="Gene3D" id="3.40.50.10330">
    <property type="entry name" value="Probable inorganic polyphosphate/atp-NAD kinase, domain 1"/>
    <property type="match status" value="1"/>
</dbReference>
<dbReference type="InterPro" id="IPR016064">
    <property type="entry name" value="NAD/diacylglycerol_kinase_sf"/>
</dbReference>
<dbReference type="GO" id="GO:0003951">
    <property type="term" value="F:NAD+ kinase activity"/>
    <property type="evidence" value="ECO:0007669"/>
    <property type="project" value="InterPro"/>
</dbReference>
<feature type="compositionally biased region" description="Low complexity" evidence="8">
    <location>
        <begin position="528"/>
        <end position="578"/>
    </location>
</feature>
<dbReference type="EMBL" id="LSSM01006127">
    <property type="protein sequence ID" value="OMJ11348.1"/>
    <property type="molecule type" value="Genomic_DNA"/>
</dbReference>
<protein>
    <submittedName>
        <fullName evidence="9">ATP-NADH kinase YEF1</fullName>
    </submittedName>
</protein>
<dbReference type="InterPro" id="IPR017437">
    <property type="entry name" value="ATP-NAD_kinase_PpnK-typ_C"/>
</dbReference>
<evidence type="ECO:0000256" key="3">
    <source>
        <dbReference type="ARBA" id="ARBA00022741"/>
    </source>
</evidence>
<evidence type="ECO:0000313" key="10">
    <source>
        <dbReference type="Proteomes" id="UP000187429"/>
    </source>
</evidence>
<gene>
    <name evidence="9" type="ORF">AYI69_g9865</name>
</gene>
<keyword evidence="2" id="KW-0808">Transferase</keyword>
<dbReference type="InterPro" id="IPR017438">
    <property type="entry name" value="ATP-NAD_kinase_N"/>
</dbReference>
<sequence>MSDLLYQLSSDSVHTSKKLQKDGSFYKKSMTSHYELEISGNSDIKSDYYQRKNSTPPDPHPQRFHADSYPDLDDSINHVICNRNIEHVINEARSLSPNTNTKSLDLAKSAVNLREITKKLVNTNIKFMNSGKIMIVTKLGEDYLVGLTRDIVVYLLTNAFSNSKIRITIYVESAILNSKKFNLSRIYQKYHDTIGRIKEWTPELCIKNPQIFDFVITLGGDGTLLYTSWLFQNIVPVIVPFKLGSLGFLTNFDIKNARQILKAAINRGSNVSLRMRFKVTVYRVSKKKSTAPQKISHLSINDDEIVGSFKKLTVFGPNKPGPIRRIINDKPNNYIYTNKKKSSLSQDNCSSSLAKMINNQNNAPSQSQSQFTNIESKASNTTPNTLDNSSPKPLQISTSSIPIELETPRPGLTPINILPKNKEDKDHEIPNPELIPINRNEYLHSSELSSDTNKRHISDNRRRKHRKNSRSGSISTHSKPTSAITPLSLITSTPYQEEHLNNTNLLSQRPITPHTSGAYTPSLVSPLTRSKSTKSNSNITSSTSTSLLRTASISRKSPISRSNSINLKKNNSNTSLSSSYSSRFTWEEHESFHVLNEVVVDRGPNPFLSVLELYANEQHLTSVQADGIVISTPTGSTAYSLSAGGSLVHPDIPAMLITPICPHTLSFRPMLLPEATDLKIEVPLDSRNTAWVSFDGRNRLELKRGDYIKVSPSNFPVPSMNHPDCNKGNEWFENLTQSFNWNTRKRQKQMGILISDDGTEVLGTGLNEDDLADDES</sequence>
<keyword evidence="10" id="KW-1185">Reference proteome</keyword>
<comment type="caution">
    <text evidence="9">The sequence shown here is derived from an EMBL/GenBank/DDBJ whole genome shotgun (WGS) entry which is preliminary data.</text>
</comment>
<dbReference type="GO" id="GO:0006741">
    <property type="term" value="P:NADP+ biosynthetic process"/>
    <property type="evidence" value="ECO:0007669"/>
    <property type="project" value="InterPro"/>
</dbReference>
<dbReference type="PANTHER" id="PTHR20275:SF0">
    <property type="entry name" value="NAD KINASE"/>
    <property type="match status" value="1"/>
</dbReference>
<evidence type="ECO:0000313" key="9">
    <source>
        <dbReference type="EMBL" id="OMJ11348.1"/>
    </source>
</evidence>
<evidence type="ECO:0000256" key="2">
    <source>
        <dbReference type="ARBA" id="ARBA00022679"/>
    </source>
</evidence>
<evidence type="ECO:0000256" key="1">
    <source>
        <dbReference type="ARBA" id="ARBA00010995"/>
    </source>
</evidence>
<feature type="region of interest" description="Disordered" evidence="8">
    <location>
        <begin position="46"/>
        <end position="66"/>
    </location>
</feature>
<feature type="compositionally biased region" description="Basic and acidic residues" evidence="8">
    <location>
        <begin position="420"/>
        <end position="430"/>
    </location>
</feature>
<dbReference type="HAMAP" id="MF_00361">
    <property type="entry name" value="NAD_kinase"/>
    <property type="match status" value="1"/>
</dbReference>
<organism evidence="9 10">
    <name type="scientific">Smittium culicis</name>
    <dbReference type="NCBI Taxonomy" id="133412"/>
    <lineage>
        <taxon>Eukaryota</taxon>
        <taxon>Fungi</taxon>
        <taxon>Fungi incertae sedis</taxon>
        <taxon>Zoopagomycota</taxon>
        <taxon>Kickxellomycotina</taxon>
        <taxon>Harpellomycetes</taxon>
        <taxon>Harpellales</taxon>
        <taxon>Legeriomycetaceae</taxon>
        <taxon>Smittium</taxon>
    </lineage>
</organism>
<dbReference type="GO" id="GO:0019674">
    <property type="term" value="P:NAD+ metabolic process"/>
    <property type="evidence" value="ECO:0007669"/>
    <property type="project" value="InterPro"/>
</dbReference>
<keyword evidence="6" id="KW-0521">NADP</keyword>
<feature type="compositionally biased region" description="Polar residues" evidence="8">
    <location>
        <begin position="507"/>
        <end position="527"/>
    </location>
</feature>
<keyword evidence="5" id="KW-0067">ATP-binding</keyword>
<dbReference type="SUPFAM" id="SSF111331">
    <property type="entry name" value="NAD kinase/diacylglycerol kinase-like"/>
    <property type="match status" value="2"/>
</dbReference>
<accession>A0A1R1X9R7</accession>